<dbReference type="Proteomes" id="UP000585474">
    <property type="component" value="Unassembled WGS sequence"/>
</dbReference>
<evidence type="ECO:0000256" key="1">
    <source>
        <dbReference type="ARBA" id="ARBA00001947"/>
    </source>
</evidence>
<comment type="cofactor">
    <cofactor evidence="1">
        <name>Zn(2+)</name>
        <dbReference type="ChEBI" id="CHEBI:29105"/>
    </cofactor>
</comment>
<dbReference type="PROSITE" id="PS51144">
    <property type="entry name" value="ALPHA_CA_2"/>
    <property type="match status" value="1"/>
</dbReference>
<evidence type="ECO:0000256" key="4">
    <source>
        <dbReference type="ARBA" id="ARBA00022729"/>
    </source>
</evidence>
<dbReference type="FunFam" id="3.10.200.10:FF:000007">
    <property type="entry name" value="Alpha carbonic anhydrase 3"/>
    <property type="match status" value="1"/>
</dbReference>
<dbReference type="Pfam" id="PF00194">
    <property type="entry name" value="Carb_anhydrase"/>
    <property type="match status" value="1"/>
</dbReference>
<sequence length="275" mass="31716">MEKQTIQIFISSFFIASILLSVSFQATCQEVEDEREFDYEEDSDTGPARWGEIHPEWSTCKTGTMQSPIDMLNDRVQEETYLGKLKRDYRPSNATLVNRGHDMSLKWDGGAGHIEINGTQYVLKQCHWHTPSEHTINGERFDLEFHMVHESESKKIAVIGIMYNIGQPDSFLSEISEHLAAIVDSEEEKRFVGIVDPKQIKIGSRRYYRYIGSLTIPPCSQNVVWTIVRKVRTVSKEQVKLLRDAVQDEHETNARPIQPINTRPVKLYLTQENED</sequence>
<organism evidence="11 12">
    <name type="scientific">Actinidia rufa</name>
    <dbReference type="NCBI Taxonomy" id="165716"/>
    <lineage>
        <taxon>Eukaryota</taxon>
        <taxon>Viridiplantae</taxon>
        <taxon>Streptophyta</taxon>
        <taxon>Embryophyta</taxon>
        <taxon>Tracheophyta</taxon>
        <taxon>Spermatophyta</taxon>
        <taxon>Magnoliopsida</taxon>
        <taxon>eudicotyledons</taxon>
        <taxon>Gunneridae</taxon>
        <taxon>Pentapetalae</taxon>
        <taxon>asterids</taxon>
        <taxon>Ericales</taxon>
        <taxon>Actinidiaceae</taxon>
        <taxon>Actinidia</taxon>
    </lineage>
</organism>
<protein>
    <recommendedName>
        <fullName evidence="2">carbonic anhydrase</fullName>
        <ecNumber evidence="2">4.2.1.1</ecNumber>
    </recommendedName>
</protein>
<dbReference type="GO" id="GO:0004089">
    <property type="term" value="F:carbonate dehydratase activity"/>
    <property type="evidence" value="ECO:0007669"/>
    <property type="project" value="UniProtKB-EC"/>
</dbReference>
<dbReference type="EC" id="4.2.1.1" evidence="2"/>
<accession>A0A7J0GPX9</accession>
<dbReference type="InterPro" id="IPR041891">
    <property type="entry name" value="Alpha_CA_prokaryot-like"/>
</dbReference>
<keyword evidence="3" id="KW-0479">Metal-binding</keyword>
<evidence type="ECO:0000259" key="10">
    <source>
        <dbReference type="PROSITE" id="PS51144"/>
    </source>
</evidence>
<feature type="chain" id="PRO_5029533275" description="carbonic anhydrase" evidence="9">
    <location>
        <begin position="29"/>
        <end position="275"/>
    </location>
</feature>
<keyword evidence="4 9" id="KW-0732">Signal</keyword>
<gene>
    <name evidence="11" type="ORF">Acr_23g0011930</name>
</gene>
<evidence type="ECO:0000256" key="6">
    <source>
        <dbReference type="ARBA" id="ARBA00023180"/>
    </source>
</evidence>
<dbReference type="PANTHER" id="PTHR18952">
    <property type="entry name" value="CARBONIC ANHYDRASE"/>
    <property type="match status" value="1"/>
</dbReference>
<name>A0A7J0GPX9_9ERIC</name>
<dbReference type="GO" id="GO:0008270">
    <property type="term" value="F:zinc ion binding"/>
    <property type="evidence" value="ECO:0007669"/>
    <property type="project" value="InterPro"/>
</dbReference>
<keyword evidence="12" id="KW-1185">Reference proteome</keyword>
<dbReference type="AlphaFoldDB" id="A0A7J0GPX9"/>
<keyword evidence="5" id="KW-0862">Zinc</keyword>
<dbReference type="GO" id="GO:0006730">
    <property type="term" value="P:one-carbon metabolic process"/>
    <property type="evidence" value="ECO:0007669"/>
    <property type="project" value="TreeGrafter"/>
</dbReference>
<evidence type="ECO:0000313" key="12">
    <source>
        <dbReference type="Proteomes" id="UP000585474"/>
    </source>
</evidence>
<proteinExistence type="predicted"/>
<keyword evidence="6" id="KW-0325">Glycoprotein</keyword>
<evidence type="ECO:0000256" key="8">
    <source>
        <dbReference type="ARBA" id="ARBA00048348"/>
    </source>
</evidence>
<comment type="catalytic activity">
    <reaction evidence="8">
        <text>hydrogencarbonate + H(+) = CO2 + H2O</text>
        <dbReference type="Rhea" id="RHEA:10748"/>
        <dbReference type="ChEBI" id="CHEBI:15377"/>
        <dbReference type="ChEBI" id="CHEBI:15378"/>
        <dbReference type="ChEBI" id="CHEBI:16526"/>
        <dbReference type="ChEBI" id="CHEBI:17544"/>
        <dbReference type="EC" id="4.2.1.1"/>
    </reaction>
</comment>
<dbReference type="SUPFAM" id="SSF51069">
    <property type="entry name" value="Carbonic anhydrase"/>
    <property type="match status" value="1"/>
</dbReference>
<evidence type="ECO:0000256" key="5">
    <source>
        <dbReference type="ARBA" id="ARBA00022833"/>
    </source>
</evidence>
<feature type="signal peptide" evidence="9">
    <location>
        <begin position="1"/>
        <end position="28"/>
    </location>
</feature>
<dbReference type="InterPro" id="IPR023561">
    <property type="entry name" value="Carbonic_anhydrase_a-class"/>
</dbReference>
<feature type="domain" description="Alpha-carbonic anhydrase" evidence="10">
    <location>
        <begin position="35"/>
        <end position="269"/>
    </location>
</feature>
<evidence type="ECO:0000256" key="3">
    <source>
        <dbReference type="ARBA" id="ARBA00022723"/>
    </source>
</evidence>
<dbReference type="PANTHER" id="PTHR18952:SF208">
    <property type="entry name" value="CARBONIC ANHYDRASE XA-RELATED"/>
    <property type="match status" value="1"/>
</dbReference>
<dbReference type="InterPro" id="IPR001148">
    <property type="entry name" value="CA_dom"/>
</dbReference>
<evidence type="ECO:0000256" key="2">
    <source>
        <dbReference type="ARBA" id="ARBA00012925"/>
    </source>
</evidence>
<dbReference type="Gene3D" id="3.10.200.10">
    <property type="entry name" value="Alpha carbonic anhydrase"/>
    <property type="match status" value="1"/>
</dbReference>
<keyword evidence="7" id="KW-0456">Lyase</keyword>
<dbReference type="CDD" id="cd03124">
    <property type="entry name" value="alpha_CA_prokaryotic_like"/>
    <property type="match status" value="1"/>
</dbReference>
<evidence type="ECO:0000313" key="11">
    <source>
        <dbReference type="EMBL" id="GFZ12808.1"/>
    </source>
</evidence>
<reference evidence="11 12" key="1">
    <citation type="submission" date="2019-07" db="EMBL/GenBank/DDBJ databases">
        <title>De Novo Assembly of kiwifruit Actinidia rufa.</title>
        <authorList>
            <person name="Sugita-Konishi S."/>
            <person name="Sato K."/>
            <person name="Mori E."/>
            <person name="Abe Y."/>
            <person name="Kisaki G."/>
            <person name="Hamano K."/>
            <person name="Suezawa K."/>
            <person name="Otani M."/>
            <person name="Fukuda T."/>
            <person name="Manabe T."/>
            <person name="Gomi K."/>
            <person name="Tabuchi M."/>
            <person name="Akimitsu K."/>
            <person name="Kataoka I."/>
        </authorList>
    </citation>
    <scope>NUCLEOTIDE SEQUENCE [LARGE SCALE GENOMIC DNA]</scope>
    <source>
        <strain evidence="12">cv. Fuchu</strain>
    </source>
</reference>
<dbReference type="SMART" id="SM01057">
    <property type="entry name" value="Carb_anhydrase"/>
    <property type="match status" value="1"/>
</dbReference>
<comment type="caution">
    <text evidence="11">The sequence shown here is derived from an EMBL/GenBank/DDBJ whole genome shotgun (WGS) entry which is preliminary data.</text>
</comment>
<dbReference type="InterPro" id="IPR036398">
    <property type="entry name" value="CA_dom_sf"/>
</dbReference>
<dbReference type="EMBL" id="BJWL01000023">
    <property type="protein sequence ID" value="GFZ12808.1"/>
    <property type="molecule type" value="Genomic_DNA"/>
</dbReference>
<evidence type="ECO:0000256" key="9">
    <source>
        <dbReference type="SAM" id="SignalP"/>
    </source>
</evidence>
<dbReference type="OrthoDB" id="429145at2759"/>
<evidence type="ECO:0000256" key="7">
    <source>
        <dbReference type="ARBA" id="ARBA00023239"/>
    </source>
</evidence>